<evidence type="ECO:0008006" key="4">
    <source>
        <dbReference type="Google" id="ProtNLM"/>
    </source>
</evidence>
<dbReference type="AlphaFoldDB" id="A0A854PJE6"/>
<dbReference type="GO" id="GO:0016020">
    <property type="term" value="C:membrane"/>
    <property type="evidence" value="ECO:0007669"/>
    <property type="project" value="GOC"/>
</dbReference>
<protein>
    <recommendedName>
        <fullName evidence="4">Glycosyl transferase</fullName>
    </recommendedName>
</protein>
<keyword evidence="1" id="KW-0808">Transferase</keyword>
<dbReference type="Gene3D" id="3.90.550.20">
    <property type="match status" value="1"/>
</dbReference>
<organism evidence="2 3">
    <name type="scientific">Lactobacillus crispatus</name>
    <dbReference type="NCBI Taxonomy" id="47770"/>
    <lineage>
        <taxon>Bacteria</taxon>
        <taxon>Bacillati</taxon>
        <taxon>Bacillota</taxon>
        <taxon>Bacilli</taxon>
        <taxon>Lactobacillales</taxon>
        <taxon>Lactobacillaceae</taxon>
        <taxon>Lactobacillus</taxon>
    </lineage>
</organism>
<dbReference type="InterPro" id="IPR029044">
    <property type="entry name" value="Nucleotide-diphossugar_trans"/>
</dbReference>
<proteinExistence type="predicted"/>
<dbReference type="InterPro" id="IPR051706">
    <property type="entry name" value="Glycosyltransferase_domain"/>
</dbReference>
<comment type="caution">
    <text evidence="2">The sequence shown here is derived from an EMBL/GenBank/DDBJ whole genome shotgun (WGS) entry which is preliminary data.</text>
</comment>
<dbReference type="SUPFAM" id="SSF53448">
    <property type="entry name" value="Nucleotide-diphospho-sugar transferases"/>
    <property type="match status" value="1"/>
</dbReference>
<evidence type="ECO:0000256" key="1">
    <source>
        <dbReference type="ARBA" id="ARBA00022679"/>
    </source>
</evidence>
<evidence type="ECO:0000313" key="2">
    <source>
        <dbReference type="EMBL" id="OXC22973.1"/>
    </source>
</evidence>
<dbReference type="RefSeq" id="WP_089147430.1">
    <property type="nucleotide sequence ID" value="NZ_LYQW01000017.1"/>
</dbReference>
<sequence length="270" mass="32003">MNKKIPKTIHYFWFGKKPLPPLAQKCIESWRKYCPDYEIKRWDETNFNIDICDYVREAYQAKKWAYVSDYARFYVLNKFGGIYLDTDVELIKPIDNIVDRGPFFALETEEFDSLNPGIGMATYAENKFYKKIIIDYNNSHYLTKEGVEIKLPVGKRVAKFLIIDGLRNKCGIQKIDDIYIYPKEYFCPLNYFTGELKITQNTVAIHHYAASWLSMQEKRNHKIVQKISRVFGRKAGEKIERIINFPNSIKSKIKKIGIYSTFKYYYSKFK</sequence>
<dbReference type="Proteomes" id="UP000198437">
    <property type="component" value="Unassembled WGS sequence"/>
</dbReference>
<dbReference type="PANTHER" id="PTHR32385">
    <property type="entry name" value="MANNOSYL PHOSPHORYLINOSITOL CERAMIDE SYNTHASE"/>
    <property type="match status" value="1"/>
</dbReference>
<gene>
    <name evidence="2" type="ORF">AYP82_08220</name>
</gene>
<dbReference type="InterPro" id="IPR007577">
    <property type="entry name" value="GlycoTrfase_DXD_sugar-bd_CS"/>
</dbReference>
<dbReference type="Pfam" id="PF04488">
    <property type="entry name" value="Gly_transf_sug"/>
    <property type="match status" value="1"/>
</dbReference>
<dbReference type="EMBL" id="LYQW01000017">
    <property type="protein sequence ID" value="OXC22973.1"/>
    <property type="molecule type" value="Genomic_DNA"/>
</dbReference>
<reference evidence="2 3" key="1">
    <citation type="submission" date="2016-05" db="EMBL/GenBank/DDBJ databases">
        <authorList>
            <person name="Johnson T.J."/>
            <person name="Youmans B.P."/>
            <person name="Case K.A."/>
        </authorList>
    </citation>
    <scope>NUCLEOTIDE SEQUENCE [LARGE SCALE GENOMIC DNA]</scope>
    <source>
        <strain evidence="2 3">UMNLC6</strain>
    </source>
</reference>
<accession>A0A854PJE6</accession>
<dbReference type="GO" id="GO:0000030">
    <property type="term" value="F:mannosyltransferase activity"/>
    <property type="evidence" value="ECO:0007669"/>
    <property type="project" value="TreeGrafter"/>
</dbReference>
<name>A0A854PJE6_9LACO</name>
<evidence type="ECO:0000313" key="3">
    <source>
        <dbReference type="Proteomes" id="UP000198437"/>
    </source>
</evidence>
<dbReference type="PANTHER" id="PTHR32385:SF15">
    <property type="entry name" value="INOSITOL PHOSPHOCERAMIDE MANNOSYLTRANSFERASE 1"/>
    <property type="match status" value="1"/>
</dbReference>
<dbReference type="GO" id="GO:0051999">
    <property type="term" value="P:mannosyl-inositol phosphorylceramide biosynthetic process"/>
    <property type="evidence" value="ECO:0007669"/>
    <property type="project" value="TreeGrafter"/>
</dbReference>